<dbReference type="PROSITE" id="PS50056">
    <property type="entry name" value="TYR_PHOSPHATASE_2"/>
    <property type="match status" value="1"/>
</dbReference>
<evidence type="ECO:0000259" key="3">
    <source>
        <dbReference type="PROSITE" id="PS50054"/>
    </source>
</evidence>
<dbReference type="EMBL" id="JAFBMS010000010">
    <property type="protein sequence ID" value="KAG9348830.1"/>
    <property type="molecule type" value="Genomic_DNA"/>
</dbReference>
<feature type="region of interest" description="Disordered" evidence="2">
    <location>
        <begin position="734"/>
        <end position="754"/>
    </location>
</feature>
<feature type="compositionally biased region" description="Low complexity" evidence="2">
    <location>
        <begin position="620"/>
        <end position="643"/>
    </location>
</feature>
<feature type="domain" description="Tyrosine-protein phosphatase" evidence="3">
    <location>
        <begin position="126"/>
        <end position="274"/>
    </location>
</feature>
<comment type="similarity">
    <text evidence="1">Belongs to the protein-tyrosine phosphatase family. Non-receptor class dual specificity subfamily.</text>
</comment>
<feature type="compositionally biased region" description="Polar residues" evidence="2">
    <location>
        <begin position="936"/>
        <end position="959"/>
    </location>
</feature>
<dbReference type="Proteomes" id="UP000824540">
    <property type="component" value="Unassembled WGS sequence"/>
</dbReference>
<feature type="region of interest" description="Disordered" evidence="2">
    <location>
        <begin position="438"/>
        <end position="463"/>
    </location>
</feature>
<feature type="region of interest" description="Disordered" evidence="2">
    <location>
        <begin position="809"/>
        <end position="1039"/>
    </location>
</feature>
<evidence type="ECO:0000313" key="6">
    <source>
        <dbReference type="Proteomes" id="UP000824540"/>
    </source>
</evidence>
<feature type="compositionally biased region" description="Basic and acidic residues" evidence="2">
    <location>
        <begin position="400"/>
        <end position="414"/>
    </location>
</feature>
<feature type="compositionally biased region" description="Polar residues" evidence="2">
    <location>
        <begin position="873"/>
        <end position="885"/>
    </location>
</feature>
<feature type="compositionally biased region" description="Basic and acidic residues" evidence="2">
    <location>
        <begin position="899"/>
        <end position="909"/>
    </location>
</feature>
<dbReference type="GO" id="GO:0005737">
    <property type="term" value="C:cytoplasm"/>
    <property type="evidence" value="ECO:0007669"/>
    <property type="project" value="TreeGrafter"/>
</dbReference>
<dbReference type="InterPro" id="IPR029021">
    <property type="entry name" value="Prot-tyrosine_phosphatase-like"/>
</dbReference>
<dbReference type="OrthoDB" id="2017893at2759"/>
<dbReference type="PROSITE" id="PS50054">
    <property type="entry name" value="TYR_PHOSPHATASE_DUAL"/>
    <property type="match status" value="1"/>
</dbReference>
<feature type="compositionally biased region" description="Low complexity" evidence="2">
    <location>
        <begin position="743"/>
        <end position="754"/>
    </location>
</feature>
<reference evidence="5" key="1">
    <citation type="thesis" date="2021" institute="BYU ScholarsArchive" country="Provo, UT, USA">
        <title>Applications of and Algorithms for Genome Assembly and Genomic Analyses with an Emphasis on Marine Teleosts.</title>
        <authorList>
            <person name="Pickett B.D."/>
        </authorList>
    </citation>
    <scope>NUCLEOTIDE SEQUENCE</scope>
    <source>
        <strain evidence="5">HI-2016</strain>
    </source>
</reference>
<dbReference type="InterPro" id="IPR000340">
    <property type="entry name" value="Dual-sp_phosphatase_cat-dom"/>
</dbReference>
<feature type="region of interest" description="Disordered" evidence="2">
    <location>
        <begin position="504"/>
        <end position="526"/>
    </location>
</feature>
<evidence type="ECO:0000259" key="4">
    <source>
        <dbReference type="PROSITE" id="PS50056"/>
    </source>
</evidence>
<sequence length="1081" mass="120938">MTTRSDQDNEGDHVVPDNDTSSVISTPSSHLRCSSPSRFSVISGADTESIFMEPLNLSSLLGTKQIVNEDSGEEEEDEPDETEKMMVEDLYNHVKDMVDETSPYNTPCVLDIQRALLKDRMEAPIEAVDEVWPNIFIAEKSVAVNKSRLKRMGITHVVNAAHGTGVYTGTDFYAGMNIQYHGIEVDDFPSSDITPFLRTTAEFLDEALLTHRGKVLVDSVMGVSRSAALVAAYLMIFHHMTVVEALLALRKKRAVCPNEGFLKQLRDLNEALLEERDDEERSETMSQSSVIDTHARHEAGSMLGAQVHSIMVEEEDGASVLSSCVTGGDERIPMLPRAEEEEGEEEDDVSRVIKEWQQRNEKYQNEDWWRAQLMCEDEDEGSLTGGNIPRPEDLESVTSEDVRAALERPRKTRAESVTTDSSCADLWKQRLREIEEQAAARYRGRDQEEDTESEGRAGEEDNVSVLSDTSSLYFCKRNKDKLTPLERWRIKRIHFGWNKKDAEAERAAGAEGEAGEGEDTKAPSLEDVNLTAYQSWKLRQQKKLGNEDKEAIVELSRAQDSALARRRQRREELLERTRRTLEESQSSCGWETESSLSGSTIPLSAFWQLATGRSPVPDDSASMLSSQSGRSSVSRARSMRSSGPTPPQAPPTPLPNMQVPGNEMVDLMAIQNWISNVVTETLIQKQGEMLGSGSLPPSRAGSVLSLGPHAARGLDDDKVSMLSGASYCSGLSRGGSESMLSAGGTTSYSGYGSSRQKITKTSVPLYSLFQDQVNLSKLDSMDKEMKTEMRGKMASYELQKIASDNKRSTLFKKKKNKEDSSEEAEDDNVGLPKVESKPYYSPAPTRDTARVSTYFSSRDRLDTPSVGRIGRLSGSTADRNKTSSIDKWLNDIRAPSRYPRPDTVERDMPRAPGSPHSREPTTESEYGFSSRRRGSDTSFQSEDECSSTAADDSFSSYSTDPAEAPYPSRRLPTATDTLSNGVNESQSYRTQRYYTSEEEEEEERENSSRRTFSQFRDNHTELRRGGHKEDETEDEEVSSFISRCRQRSRMQVEEELDADDVVGAWRRQQESKRRTYRGSDS</sequence>
<evidence type="ECO:0000313" key="5">
    <source>
        <dbReference type="EMBL" id="KAG9348830.1"/>
    </source>
</evidence>
<protein>
    <recommendedName>
        <fullName evidence="7">Inactive dual specificity phosphatase 27</fullName>
    </recommendedName>
</protein>
<feature type="domain" description="Tyrosine specific protein phosphatases" evidence="4">
    <location>
        <begin position="194"/>
        <end position="253"/>
    </location>
</feature>
<proteinExistence type="inferred from homology"/>
<dbReference type="PANTHER" id="PTHR45682:SF4">
    <property type="entry name" value="SERINE_THREONINE_TYROSINE-INTERACTING-LIKE PROTEIN 2"/>
    <property type="match status" value="1"/>
</dbReference>
<dbReference type="GO" id="GO:0033549">
    <property type="term" value="F:MAP kinase phosphatase activity"/>
    <property type="evidence" value="ECO:0007669"/>
    <property type="project" value="TreeGrafter"/>
</dbReference>
<gene>
    <name evidence="5" type="ORF">JZ751_029147</name>
</gene>
<dbReference type="PRINTS" id="PR01908">
    <property type="entry name" value="ADSPHPHTASE"/>
</dbReference>
<evidence type="ECO:0000256" key="1">
    <source>
        <dbReference type="ARBA" id="ARBA00008601"/>
    </source>
</evidence>
<organism evidence="5 6">
    <name type="scientific">Albula glossodonta</name>
    <name type="common">roundjaw bonefish</name>
    <dbReference type="NCBI Taxonomy" id="121402"/>
    <lineage>
        <taxon>Eukaryota</taxon>
        <taxon>Metazoa</taxon>
        <taxon>Chordata</taxon>
        <taxon>Craniata</taxon>
        <taxon>Vertebrata</taxon>
        <taxon>Euteleostomi</taxon>
        <taxon>Actinopterygii</taxon>
        <taxon>Neopterygii</taxon>
        <taxon>Teleostei</taxon>
        <taxon>Albuliformes</taxon>
        <taxon>Albulidae</taxon>
        <taxon>Albula</taxon>
    </lineage>
</organism>
<dbReference type="InterPro" id="IPR000387">
    <property type="entry name" value="Tyr_Pase_dom"/>
</dbReference>
<keyword evidence="6" id="KW-1185">Reference proteome</keyword>
<dbReference type="SUPFAM" id="SSF52799">
    <property type="entry name" value="(Phosphotyrosine protein) phosphatases II"/>
    <property type="match status" value="1"/>
</dbReference>
<dbReference type="GO" id="GO:0008138">
    <property type="term" value="F:protein tyrosine/serine/threonine phosphatase activity"/>
    <property type="evidence" value="ECO:0007669"/>
    <property type="project" value="InterPro"/>
</dbReference>
<feature type="compositionally biased region" description="Polar residues" evidence="2">
    <location>
        <begin position="588"/>
        <end position="597"/>
    </location>
</feature>
<feature type="compositionally biased region" description="Basic and acidic residues" evidence="2">
    <location>
        <begin position="1"/>
        <end position="16"/>
    </location>
</feature>
<dbReference type="Pfam" id="PF00782">
    <property type="entry name" value="DSPc"/>
    <property type="match status" value="1"/>
</dbReference>
<evidence type="ECO:0008006" key="7">
    <source>
        <dbReference type="Google" id="ProtNLM"/>
    </source>
</evidence>
<name>A0A8T2PA45_9TELE</name>
<dbReference type="AlphaFoldDB" id="A0A8T2PA45"/>
<dbReference type="InterPro" id="IPR020422">
    <property type="entry name" value="TYR_PHOSPHATASE_DUAL_dom"/>
</dbReference>
<feature type="compositionally biased region" description="Polar residues" evidence="2">
    <location>
        <begin position="18"/>
        <end position="37"/>
    </location>
</feature>
<dbReference type="SMART" id="SM00195">
    <property type="entry name" value="DSPc"/>
    <property type="match status" value="1"/>
</dbReference>
<feature type="compositionally biased region" description="Polar residues" evidence="2">
    <location>
        <begin position="974"/>
        <end position="987"/>
    </location>
</feature>
<evidence type="ECO:0000256" key="2">
    <source>
        <dbReference type="SAM" id="MobiDB-lite"/>
    </source>
</evidence>
<feature type="compositionally biased region" description="Basic and acidic residues" evidence="2">
    <location>
        <begin position="1016"/>
        <end position="1030"/>
    </location>
</feature>
<feature type="region of interest" description="Disordered" evidence="2">
    <location>
        <begin position="577"/>
        <end position="597"/>
    </location>
</feature>
<dbReference type="PANTHER" id="PTHR45682">
    <property type="entry name" value="AGAP008228-PA"/>
    <property type="match status" value="1"/>
</dbReference>
<dbReference type="InterPro" id="IPR020405">
    <property type="entry name" value="Atypical_DUSP_subfamA"/>
</dbReference>
<accession>A0A8T2PA45</accession>
<feature type="region of interest" description="Disordered" evidence="2">
    <location>
        <begin position="379"/>
        <end position="417"/>
    </location>
</feature>
<feature type="compositionally biased region" description="Pro residues" evidence="2">
    <location>
        <begin position="644"/>
        <end position="654"/>
    </location>
</feature>
<feature type="region of interest" description="Disordered" evidence="2">
    <location>
        <begin position="615"/>
        <end position="659"/>
    </location>
</feature>
<dbReference type="Gene3D" id="3.90.190.10">
    <property type="entry name" value="Protein tyrosine phosphatase superfamily"/>
    <property type="match status" value="1"/>
</dbReference>
<feature type="region of interest" description="Disordered" evidence="2">
    <location>
        <begin position="1"/>
        <end position="37"/>
    </location>
</feature>
<dbReference type="PRINTS" id="PR01909">
    <property type="entry name" value="ADSPHPHTASEA"/>
</dbReference>
<dbReference type="GO" id="GO:0043409">
    <property type="term" value="P:negative regulation of MAPK cascade"/>
    <property type="evidence" value="ECO:0007669"/>
    <property type="project" value="TreeGrafter"/>
</dbReference>
<comment type="caution">
    <text evidence="5">The sequence shown here is derived from an EMBL/GenBank/DDBJ whole genome shotgun (WGS) entry which is preliminary data.</text>
</comment>